<protein>
    <recommendedName>
        <fullName evidence="2">HMA domain-containing protein</fullName>
    </recommendedName>
</protein>
<dbReference type="Gene3D" id="3.30.70.100">
    <property type="match status" value="1"/>
</dbReference>
<feature type="domain" description="HMA" evidence="2">
    <location>
        <begin position="14"/>
        <end position="77"/>
    </location>
</feature>
<dbReference type="Pfam" id="PF00403">
    <property type="entry name" value="HMA"/>
    <property type="match status" value="1"/>
</dbReference>
<evidence type="ECO:0000313" key="4">
    <source>
        <dbReference type="Proteomes" id="UP001417504"/>
    </source>
</evidence>
<keyword evidence="4" id="KW-1185">Reference proteome</keyword>
<dbReference type="CDD" id="cd00371">
    <property type="entry name" value="HMA"/>
    <property type="match status" value="1"/>
</dbReference>
<organism evidence="3 4">
    <name type="scientific">Stephania japonica</name>
    <dbReference type="NCBI Taxonomy" id="461633"/>
    <lineage>
        <taxon>Eukaryota</taxon>
        <taxon>Viridiplantae</taxon>
        <taxon>Streptophyta</taxon>
        <taxon>Embryophyta</taxon>
        <taxon>Tracheophyta</taxon>
        <taxon>Spermatophyta</taxon>
        <taxon>Magnoliopsida</taxon>
        <taxon>Ranunculales</taxon>
        <taxon>Menispermaceae</taxon>
        <taxon>Menispermoideae</taxon>
        <taxon>Cissampelideae</taxon>
        <taxon>Stephania</taxon>
    </lineage>
</organism>
<dbReference type="PANTHER" id="PTHR22814:SF305">
    <property type="entry name" value="HEAVY METAL TRANSPORT_DETOXIFICATION SUPERFAMILY PROTEIN"/>
    <property type="match status" value="1"/>
</dbReference>
<dbReference type="EMBL" id="JBBNAE010000002">
    <property type="protein sequence ID" value="KAK9145889.1"/>
    <property type="molecule type" value="Genomic_DNA"/>
</dbReference>
<reference evidence="3 4" key="1">
    <citation type="submission" date="2024-01" db="EMBL/GenBank/DDBJ databases">
        <title>Genome assemblies of Stephania.</title>
        <authorList>
            <person name="Yang L."/>
        </authorList>
    </citation>
    <scope>NUCLEOTIDE SEQUENCE [LARGE SCALE GENOMIC DNA]</scope>
    <source>
        <strain evidence="3">QJT</strain>
        <tissue evidence="3">Leaf</tissue>
    </source>
</reference>
<proteinExistence type="predicted"/>
<keyword evidence="1" id="KW-0479">Metal-binding</keyword>
<evidence type="ECO:0000256" key="1">
    <source>
        <dbReference type="ARBA" id="ARBA00022723"/>
    </source>
</evidence>
<dbReference type="InterPro" id="IPR036163">
    <property type="entry name" value="HMA_dom_sf"/>
</dbReference>
<gene>
    <name evidence="3" type="ORF">Sjap_005792</name>
</gene>
<comment type="caution">
    <text evidence="3">The sequence shown here is derived from an EMBL/GenBank/DDBJ whole genome shotgun (WGS) entry which is preliminary data.</text>
</comment>
<evidence type="ECO:0000313" key="3">
    <source>
        <dbReference type="EMBL" id="KAK9145889.1"/>
    </source>
</evidence>
<accession>A0AAP0K682</accession>
<dbReference type="InterPro" id="IPR006121">
    <property type="entry name" value="HMA_dom"/>
</dbReference>
<name>A0AAP0K682_9MAGN</name>
<dbReference type="PANTHER" id="PTHR22814">
    <property type="entry name" value="COPPER TRANSPORT PROTEIN ATOX1-RELATED"/>
    <property type="match status" value="1"/>
</dbReference>
<dbReference type="Proteomes" id="UP001417504">
    <property type="component" value="Unassembled WGS sequence"/>
</dbReference>
<dbReference type="AlphaFoldDB" id="A0AAP0K682"/>
<sequence>MENLQIVPRKNVEPQYVEMKVPLYSYGCERKVKKALSQLRGIYSVNVDHKRQKVTVWGICDKQDVLEKIKSKRRETRFWDPDHDHHRDDQVADHQVINDVFDGHDQQINKSMISRKLFRSLSWQAWKKGQQVLIRKFSLSPSFRLSN</sequence>
<evidence type="ECO:0000259" key="2">
    <source>
        <dbReference type="PROSITE" id="PS50846"/>
    </source>
</evidence>
<dbReference type="SUPFAM" id="SSF55008">
    <property type="entry name" value="HMA, heavy metal-associated domain"/>
    <property type="match status" value="1"/>
</dbReference>
<dbReference type="GO" id="GO:0046872">
    <property type="term" value="F:metal ion binding"/>
    <property type="evidence" value="ECO:0007669"/>
    <property type="project" value="UniProtKB-KW"/>
</dbReference>
<dbReference type="PROSITE" id="PS50846">
    <property type="entry name" value="HMA_2"/>
    <property type="match status" value="1"/>
</dbReference>